<feature type="domain" description="Protein kinase" evidence="5">
    <location>
        <begin position="210"/>
        <end position="493"/>
    </location>
</feature>
<feature type="domain" description="Protein kinase" evidence="5">
    <location>
        <begin position="518"/>
        <end position="771"/>
    </location>
</feature>
<keyword evidence="2" id="KW-0547">Nucleotide-binding</keyword>
<evidence type="ECO:0000313" key="7">
    <source>
        <dbReference type="EMBL" id="AMB59188.1"/>
    </source>
</evidence>
<dbReference type="SMART" id="SM00220">
    <property type="entry name" value="S_TKc"/>
    <property type="match status" value="1"/>
</dbReference>
<name>A0A0X8E4D7_9MICO</name>
<dbReference type="Proteomes" id="UP000058305">
    <property type="component" value="Chromosome"/>
</dbReference>
<dbReference type="Pfam" id="PF00069">
    <property type="entry name" value="Pkinase"/>
    <property type="match status" value="2"/>
</dbReference>
<dbReference type="PANTHER" id="PTHR24349">
    <property type="entry name" value="SERINE/THREONINE-PROTEIN KINASE"/>
    <property type="match status" value="1"/>
</dbReference>
<proteinExistence type="predicted"/>
<dbReference type="GO" id="GO:0004672">
    <property type="term" value="F:protein kinase activity"/>
    <property type="evidence" value="ECO:0007669"/>
    <property type="project" value="InterPro"/>
</dbReference>
<evidence type="ECO:0000256" key="3">
    <source>
        <dbReference type="ARBA" id="ARBA00022777"/>
    </source>
</evidence>
<organism evidence="7 8">
    <name type="scientific">Microterricola viridarii</name>
    <dbReference type="NCBI Taxonomy" id="412690"/>
    <lineage>
        <taxon>Bacteria</taxon>
        <taxon>Bacillati</taxon>
        <taxon>Actinomycetota</taxon>
        <taxon>Actinomycetes</taxon>
        <taxon>Micrococcales</taxon>
        <taxon>Microbacteriaceae</taxon>
        <taxon>Microterricola</taxon>
    </lineage>
</organism>
<dbReference type="InterPro" id="IPR049832">
    <property type="entry name" value="BREX_PglW"/>
</dbReference>
<dbReference type="GO" id="GO:0005524">
    <property type="term" value="F:ATP binding"/>
    <property type="evidence" value="ECO:0007669"/>
    <property type="project" value="UniProtKB-KW"/>
</dbReference>
<evidence type="ECO:0000256" key="4">
    <source>
        <dbReference type="ARBA" id="ARBA00022840"/>
    </source>
</evidence>
<dbReference type="SUPFAM" id="SSF47789">
    <property type="entry name" value="C-terminal domain of RNA polymerase alpha subunit"/>
    <property type="match status" value="1"/>
</dbReference>
<evidence type="ECO:0008006" key="9">
    <source>
        <dbReference type="Google" id="ProtNLM"/>
    </source>
</evidence>
<dbReference type="NCBIfam" id="NF033442">
    <property type="entry name" value="BREX_PglW"/>
    <property type="match status" value="1"/>
</dbReference>
<keyword evidence="4" id="KW-0067">ATP-binding</keyword>
<dbReference type="Gene3D" id="1.10.150.20">
    <property type="entry name" value="5' to 3' exonuclease, C-terminal subdomain"/>
    <property type="match status" value="1"/>
</dbReference>
<gene>
    <name evidence="7" type="ORF">AWU67_10290</name>
</gene>
<reference evidence="8" key="2">
    <citation type="submission" date="2016-01" db="EMBL/GenBank/DDBJ databases">
        <title>First complete genome sequence of a species in the genus Microterricola, an extremophilic cold active enzyme producing strain ERGS5:02 isolated from Sikkim Himalaya.</title>
        <authorList>
            <person name="Kumar R."/>
            <person name="Singh D."/>
            <person name="Swarnkar M.K."/>
        </authorList>
    </citation>
    <scope>NUCLEOTIDE SEQUENCE [LARGE SCALE GENOMIC DNA]</scope>
    <source>
        <strain evidence="8">ERGS5:02</strain>
    </source>
</reference>
<keyword evidence="1" id="KW-0808">Transferase</keyword>
<dbReference type="OrthoDB" id="3404503at2"/>
<accession>A0A0X8E4D7</accession>
<dbReference type="EMBL" id="CP014145">
    <property type="protein sequence ID" value="AMB59188.1"/>
    <property type="molecule type" value="Genomic_DNA"/>
</dbReference>
<dbReference type="PROSITE" id="PS50965">
    <property type="entry name" value="NERD"/>
    <property type="match status" value="1"/>
</dbReference>
<dbReference type="KEGG" id="mvd:AWU67_10290"/>
<feature type="domain" description="NERD" evidence="6">
    <location>
        <begin position="14"/>
        <end position="127"/>
    </location>
</feature>
<dbReference type="InterPro" id="IPR011009">
    <property type="entry name" value="Kinase-like_dom_sf"/>
</dbReference>
<keyword evidence="8" id="KW-1185">Reference proteome</keyword>
<dbReference type="Gene3D" id="1.10.510.10">
    <property type="entry name" value="Transferase(Phosphotransferase) domain 1"/>
    <property type="match status" value="2"/>
</dbReference>
<dbReference type="RefSeq" id="WP_067228577.1">
    <property type="nucleotide sequence ID" value="NZ_CP014145.1"/>
</dbReference>
<dbReference type="PROSITE" id="PS50011">
    <property type="entry name" value="PROTEIN_KINASE_DOM"/>
    <property type="match status" value="2"/>
</dbReference>
<reference evidence="7 8" key="1">
    <citation type="journal article" date="2016" name="J. Biotechnol.">
        <title>First complete genome sequence of a species in the genus Microterricola, an extremophilic cold active enzyme producing bacterial strain ERGS5:02 isolated from Sikkim Himalaya.</title>
        <authorList>
            <person name="Himanshu"/>
            <person name="Swarnkar M.K."/>
            <person name="Singh D."/>
            <person name="Kumar R."/>
        </authorList>
    </citation>
    <scope>NUCLEOTIDE SEQUENCE [LARGE SCALE GENOMIC DNA]</scope>
    <source>
        <strain evidence="7 8">ERGS5:02</strain>
    </source>
</reference>
<dbReference type="Gene3D" id="3.30.200.20">
    <property type="entry name" value="Phosphorylase Kinase, domain 1"/>
    <property type="match status" value="1"/>
</dbReference>
<evidence type="ECO:0000256" key="2">
    <source>
        <dbReference type="ARBA" id="ARBA00022741"/>
    </source>
</evidence>
<evidence type="ECO:0000259" key="5">
    <source>
        <dbReference type="PROSITE" id="PS50011"/>
    </source>
</evidence>
<dbReference type="SUPFAM" id="SSF56112">
    <property type="entry name" value="Protein kinase-like (PK-like)"/>
    <property type="match status" value="2"/>
</dbReference>
<keyword evidence="3" id="KW-0418">Kinase</keyword>
<dbReference type="InterPro" id="IPR050205">
    <property type="entry name" value="CDPK_Ser/Thr_kinases"/>
</dbReference>
<evidence type="ECO:0000259" key="6">
    <source>
        <dbReference type="PROSITE" id="PS50965"/>
    </source>
</evidence>
<dbReference type="Pfam" id="PF08378">
    <property type="entry name" value="NERD"/>
    <property type="match status" value="1"/>
</dbReference>
<dbReference type="InterPro" id="IPR011528">
    <property type="entry name" value="NERD"/>
</dbReference>
<dbReference type="InterPro" id="IPR000719">
    <property type="entry name" value="Prot_kinase_dom"/>
</dbReference>
<sequence>MKADSPNWIVMGKPAQSLEGAALSDLRELLPDDGITTAWVNLTFVANGGGFNEVDVLLLTKAGLFVVELKGWHGQLLIKQNRWHQNGRDMGNPPVAADSKAKKLSGLLASVAQKHGANKNVVPWLGSLMVLHGRDSKVNVEPNVHGITTLDGYNIKMAGPGKEFSKFLAAPASHLGDAVDKARAAKIRQIIEQADLKPTPKTRKVGDYNLDAADPLGENEDWVDLLATHPRTKSRRRIRVFKIPRGTSKAAFADIQRHAVREFRLTDGISHKGITHPIEYVDSSVGPALVFEYDDREVSLGDYLDEHAATLSIEQRVTLVRKIAEVMKAAHSRRVMHRALSPLRVTVRSSKKGVSVAVRDWFAGQKAAGGTTLSRTMLGTTDIPEAIAEAEWGYLAPEVVQYLGEPSPIALDVYGLGALAYRIFTDRDPSENSKDLHALYQSADSLDPLAVQPELPEVFAEVVREATSFDESMRTIDVGALLVALESATEEYLARGEKIKVEIDPLDASPGEIIGDRFEITARRGAGTTGVALLVDDYETAKTGVILKLARDDEAASRLALEAEVLAGLEHPRVVRLLNGPLEVGGRSALVLSDAGAETLAARLQTEGRSTIEQLESYGRDLLEAVRYLDGKGVFHRDIKPANLAIAPDPGTRKPRLTLFDLSLAREPLTHTKSGSRPYLDPYLDLAGRRQYDRSAELFSVAATLFEMAAGMPPFWPGGNAPEQPSEAPVVQSSQFEESHAAPLAEFFTRALAPEAKARFATLDEFEVAWLGLFAESKPENVDASTTELLDAQAAAATLDTPLAEAGLSVRARSGLGRLRVSTVGELLGVPPMQINQIRGLGELHRKEVQRRVREWRTRLKQEAGSTIEAAAGRLSIERHRSTLIPRMTAENSKQVTVLRLLLGEDQTTGDAPWPSFTSIADQLGLQVAAVSRLVSESVARWRKEGKLRDVVEDVANIVNDFGLVATHDEVADQLLQRYGSAKLREERRRHARGLVRAVVELDATAEAPRLDKRRPRDERAPVLLATIAAENAGGGEPDVGSEQLLAMGRSLGDEIDKMLSSRDVAPAAFVRDRLRRIVPTGVDLSDARLLDFAVAASTTGAKSSLDEVYRCDLSPARAIEVALGGVAVRELTPDSIERRVKGRFRLITAIPPHPALDAIVHATHPHLEWNLDRYLVKDGSTYGASTRSTTLQGSLPNDTLAPTLAESVQHRSALVLTTTWGRYDDSATALAARFGVEVVDLAALAVEQLHATAASVGADWLVVVDADKPDASTIDKRNLQALAKQAMSSAWAEINDRDTALLFTNAAVLAHLGLVDLIARTIDLSTKRAAARWFLLPKHGAAAVPDLDGTPMPIGAGKWIELPTTLAAVLPIPSSIAVPAQNSKVNL</sequence>
<protein>
    <recommendedName>
        <fullName evidence="9">Serine/threonine protein kinase</fullName>
    </recommendedName>
</protein>
<evidence type="ECO:0000313" key="8">
    <source>
        <dbReference type="Proteomes" id="UP000058305"/>
    </source>
</evidence>
<evidence type="ECO:0000256" key="1">
    <source>
        <dbReference type="ARBA" id="ARBA00022679"/>
    </source>
</evidence>